<dbReference type="InterPro" id="IPR036691">
    <property type="entry name" value="Endo/exonu/phosph_ase_sf"/>
</dbReference>
<sequence>PEGLFEIWISCFAKRVVSPRPPLLLAVHLQEVGGKRFHNSMCHARAFVNRLTTALEPHGLTTRLAFIDDENDSAKFTALGSIYFVHCSVAASVRIWNFKSGSFDFLNEHSRVHLQEDLEPVVTVHKHKFSPDMTPMQRSSRKGFLRTRWQLAENLIPIELINVHLFHDESNFVAMQQFPSLYSEGRRRALRFALDRVGTALDDNEPRSNEQNLPDAFFIFGDFNFRYKIKTDVLIECQHL</sequence>
<dbReference type="EMBL" id="MNPL01009103">
    <property type="protein sequence ID" value="OQR73883.1"/>
    <property type="molecule type" value="Genomic_DNA"/>
</dbReference>
<keyword evidence="3" id="KW-1185">Reference proteome</keyword>
<dbReference type="OrthoDB" id="5780965at2759"/>
<proteinExistence type="predicted"/>
<dbReference type="STRING" id="418985.A0A1V9XKF5"/>
<dbReference type="GO" id="GO:0004445">
    <property type="term" value="F:inositol-polyphosphate 5-phosphatase activity"/>
    <property type="evidence" value="ECO:0007669"/>
    <property type="project" value="InterPro"/>
</dbReference>
<dbReference type="PANTHER" id="PTHR12997:SF2">
    <property type="entry name" value="INOSITOL POLYPHOSPHATE-5-PHOSPHATASE A"/>
    <property type="match status" value="1"/>
</dbReference>
<gene>
    <name evidence="2" type="ORF">BIW11_09450</name>
</gene>
<dbReference type="SUPFAM" id="SSF56219">
    <property type="entry name" value="DNase I-like"/>
    <property type="match status" value="1"/>
</dbReference>
<accession>A0A1V9XKF5</accession>
<evidence type="ECO:0000256" key="1">
    <source>
        <dbReference type="ARBA" id="ARBA00022801"/>
    </source>
</evidence>
<dbReference type="Proteomes" id="UP000192247">
    <property type="component" value="Unassembled WGS sequence"/>
</dbReference>
<dbReference type="AlphaFoldDB" id="A0A1V9XKF5"/>
<evidence type="ECO:0000313" key="2">
    <source>
        <dbReference type="EMBL" id="OQR73883.1"/>
    </source>
</evidence>
<organism evidence="2 3">
    <name type="scientific">Tropilaelaps mercedesae</name>
    <dbReference type="NCBI Taxonomy" id="418985"/>
    <lineage>
        <taxon>Eukaryota</taxon>
        <taxon>Metazoa</taxon>
        <taxon>Ecdysozoa</taxon>
        <taxon>Arthropoda</taxon>
        <taxon>Chelicerata</taxon>
        <taxon>Arachnida</taxon>
        <taxon>Acari</taxon>
        <taxon>Parasitiformes</taxon>
        <taxon>Mesostigmata</taxon>
        <taxon>Gamasina</taxon>
        <taxon>Dermanyssoidea</taxon>
        <taxon>Laelapidae</taxon>
        <taxon>Tropilaelaps</taxon>
    </lineage>
</organism>
<name>A0A1V9XKF5_9ACAR</name>
<dbReference type="InParanoid" id="A0A1V9XKF5"/>
<evidence type="ECO:0000313" key="3">
    <source>
        <dbReference type="Proteomes" id="UP000192247"/>
    </source>
</evidence>
<keyword evidence="1" id="KW-0378">Hydrolase</keyword>
<feature type="non-terminal residue" evidence="2">
    <location>
        <position position="1"/>
    </location>
</feature>
<comment type="caution">
    <text evidence="2">The sequence shown here is derived from an EMBL/GenBank/DDBJ whole genome shotgun (WGS) entry which is preliminary data.</text>
</comment>
<protein>
    <submittedName>
        <fullName evidence="2">Type I inositol 1</fullName>
    </submittedName>
</protein>
<dbReference type="InterPro" id="IPR039737">
    <property type="entry name" value="INPP5A"/>
</dbReference>
<dbReference type="PANTHER" id="PTHR12997">
    <property type="entry name" value="TYPE I INOSITOL-1,4,5-TRISPHOSPHATE 5-PHOSPHATASE"/>
    <property type="match status" value="1"/>
</dbReference>
<dbReference type="Gene3D" id="3.60.10.10">
    <property type="entry name" value="Endonuclease/exonuclease/phosphatase"/>
    <property type="match status" value="1"/>
</dbReference>
<reference evidence="2 3" key="1">
    <citation type="journal article" date="2017" name="Gigascience">
        <title>Draft genome of the honey bee ectoparasitic mite, Tropilaelaps mercedesae, is shaped by the parasitic life history.</title>
        <authorList>
            <person name="Dong X."/>
            <person name="Armstrong S.D."/>
            <person name="Xia D."/>
            <person name="Makepeace B.L."/>
            <person name="Darby A.C."/>
            <person name="Kadowaki T."/>
        </authorList>
    </citation>
    <scope>NUCLEOTIDE SEQUENCE [LARGE SCALE GENOMIC DNA]</scope>
    <source>
        <strain evidence="2">Wuxi-XJTLU</strain>
    </source>
</reference>